<protein>
    <submittedName>
        <fullName evidence="2">Prolyl-tRNA editing enzyme YbaK/EbsC (Cys-tRNA(Pro) deacylase)</fullName>
    </submittedName>
</protein>
<dbReference type="Pfam" id="PF04073">
    <property type="entry name" value="tRNA_edit"/>
    <property type="match status" value="1"/>
</dbReference>
<organism evidence="2 3">
    <name type="scientific">Kibdelosporangium banguiense</name>
    <dbReference type="NCBI Taxonomy" id="1365924"/>
    <lineage>
        <taxon>Bacteria</taxon>
        <taxon>Bacillati</taxon>
        <taxon>Actinomycetota</taxon>
        <taxon>Actinomycetes</taxon>
        <taxon>Pseudonocardiales</taxon>
        <taxon>Pseudonocardiaceae</taxon>
        <taxon>Kibdelosporangium</taxon>
    </lineage>
</organism>
<evidence type="ECO:0000313" key="2">
    <source>
        <dbReference type="EMBL" id="MBP2331085.1"/>
    </source>
</evidence>
<dbReference type="Gene3D" id="3.90.960.10">
    <property type="entry name" value="YbaK/aminoacyl-tRNA synthetase-associated domain"/>
    <property type="match status" value="1"/>
</dbReference>
<evidence type="ECO:0000259" key="1">
    <source>
        <dbReference type="Pfam" id="PF04073"/>
    </source>
</evidence>
<dbReference type="SUPFAM" id="SSF55826">
    <property type="entry name" value="YbaK/ProRS associated domain"/>
    <property type="match status" value="1"/>
</dbReference>
<dbReference type="InterPro" id="IPR036754">
    <property type="entry name" value="YbaK/aa-tRNA-synt-asso_dom_sf"/>
</dbReference>
<dbReference type="CDD" id="cd04333">
    <property type="entry name" value="ProX_deacylase"/>
    <property type="match status" value="1"/>
</dbReference>
<accession>A0ABS4U4F7</accession>
<dbReference type="Proteomes" id="UP001519332">
    <property type="component" value="Unassembled WGS sequence"/>
</dbReference>
<dbReference type="PANTHER" id="PTHR30411">
    <property type="entry name" value="CYTOPLASMIC PROTEIN"/>
    <property type="match status" value="1"/>
</dbReference>
<sequence length="171" mass="17779">MPSTDHPAIAKFTSALLEAGMTDAAEGLRILDDEVRTAAAAAAALGIPVGAIANSLIFKAVHGEQVTPLLVLTSGAHRADTGLVARLVEADRIDRADPAFVREHTGQAIGGVAPAGHPRTIRTLVDNHLATYPMVWAAAGHPKSVYPTTFAQLVTLTGGTAADVKRVEDDF</sequence>
<name>A0ABS4U4F7_9PSEU</name>
<comment type="caution">
    <text evidence="2">The sequence shown here is derived from an EMBL/GenBank/DDBJ whole genome shotgun (WGS) entry which is preliminary data.</text>
</comment>
<reference evidence="2 3" key="1">
    <citation type="submission" date="2021-03" db="EMBL/GenBank/DDBJ databases">
        <title>Sequencing the genomes of 1000 actinobacteria strains.</title>
        <authorList>
            <person name="Klenk H.-P."/>
        </authorList>
    </citation>
    <scope>NUCLEOTIDE SEQUENCE [LARGE SCALE GENOMIC DNA]</scope>
    <source>
        <strain evidence="2 3">DSM 46670</strain>
    </source>
</reference>
<proteinExistence type="predicted"/>
<evidence type="ECO:0000313" key="3">
    <source>
        <dbReference type="Proteomes" id="UP001519332"/>
    </source>
</evidence>
<feature type="domain" description="YbaK/aminoacyl-tRNA synthetase-associated" evidence="1">
    <location>
        <begin position="34"/>
        <end position="154"/>
    </location>
</feature>
<gene>
    <name evidence="2" type="ORF">JOF56_011470</name>
</gene>
<dbReference type="InterPro" id="IPR007214">
    <property type="entry name" value="YbaK/aa-tRNA-synth-assoc-dom"/>
</dbReference>
<dbReference type="PANTHER" id="PTHR30411:SF1">
    <property type="entry name" value="CYTOPLASMIC PROTEIN"/>
    <property type="match status" value="1"/>
</dbReference>
<dbReference type="RefSeq" id="WP_209647726.1">
    <property type="nucleotide sequence ID" value="NZ_JAGINW010000001.1"/>
</dbReference>
<keyword evidence="3" id="KW-1185">Reference proteome</keyword>
<dbReference type="EMBL" id="JAGINW010000001">
    <property type="protein sequence ID" value="MBP2331085.1"/>
    <property type="molecule type" value="Genomic_DNA"/>
</dbReference>